<dbReference type="KEGG" id="ipu:108276402"/>
<dbReference type="GO" id="GO:0098978">
    <property type="term" value="C:glutamatergic synapse"/>
    <property type="evidence" value="ECO:0007669"/>
    <property type="project" value="UniProtKB-ARBA"/>
</dbReference>
<keyword evidence="3" id="KW-1003">Cell membrane</keyword>
<dbReference type="FunFam" id="2.30.42.10:FF:000157">
    <property type="entry name" value="General receptor for phosphoinositides 1-associated scaffold protein"/>
    <property type="match status" value="1"/>
</dbReference>
<keyword evidence="9" id="KW-0628">Postsynaptic cell membrane</keyword>
<feature type="compositionally biased region" description="Low complexity" evidence="12">
    <location>
        <begin position="22"/>
        <end position="31"/>
    </location>
</feature>
<feature type="compositionally biased region" description="Polar residues" evidence="12">
    <location>
        <begin position="338"/>
        <end position="349"/>
    </location>
</feature>
<evidence type="ECO:0000313" key="14">
    <source>
        <dbReference type="Proteomes" id="UP000221080"/>
    </source>
</evidence>
<evidence type="ECO:0000313" key="15">
    <source>
        <dbReference type="RefSeq" id="XP_017343535.1"/>
    </source>
</evidence>
<reference evidence="15" key="2">
    <citation type="submission" date="2025-08" db="UniProtKB">
        <authorList>
            <consortium name="RefSeq"/>
        </authorList>
    </citation>
    <scope>IDENTIFICATION</scope>
    <source>
        <tissue evidence="15">Blood</tissue>
    </source>
</reference>
<keyword evidence="7" id="KW-0770">Synapse</keyword>
<dbReference type="SMART" id="SM00228">
    <property type="entry name" value="PDZ"/>
    <property type="match status" value="1"/>
</dbReference>
<dbReference type="Pfam" id="PF00595">
    <property type="entry name" value="PDZ"/>
    <property type="match status" value="1"/>
</dbReference>
<dbReference type="OrthoDB" id="10041077at2759"/>
<dbReference type="Gene3D" id="2.30.42.10">
    <property type="match status" value="1"/>
</dbReference>
<keyword evidence="15" id="KW-0675">Receptor</keyword>
<sequence length="379" mass="42200">MKNMTFRRVKDSGTGSGDIYFSSSKSDSCRSMDVPSGSSDVYNYKTLAYSGGTLPRNFKKNAGLQKWKPLTLPPEPERKTVLLEKKEDETFGFELQTYGLHHQEENSVEMCTFVCKVHEDSPAKQAGLKMGDTIASINETSVEGFRHKDIVQLIRSSGNSVRLETVYSNTIRKAELEARLQYLKQTLHEKWDEYRSLMVQEQRLVHGIVMSDVAVYESLESAGVYGSLGAPSPLTSRSLRCTGSTNSSASHLSEDDPLYHTCLYQPNNIKGDGDDASDGSVTLEERPQRTRNRLLRPTSEFFASAKTSLSRSASTRSYLRGSSSSASSSSSSVPGGEKQQQCGAFNSLQRKPKRTSIRRRLLKYIPGLNRALEEEESKL</sequence>
<gene>
    <name evidence="15" type="primary">tamalin</name>
</gene>
<keyword evidence="4" id="KW-0488">Methylation</keyword>
<dbReference type="Proteomes" id="UP000221080">
    <property type="component" value="Chromosome 15"/>
</dbReference>
<evidence type="ECO:0000256" key="9">
    <source>
        <dbReference type="ARBA" id="ARBA00023257"/>
    </source>
</evidence>
<evidence type="ECO:0000259" key="13">
    <source>
        <dbReference type="PROSITE" id="PS50106"/>
    </source>
</evidence>
<evidence type="ECO:0000256" key="1">
    <source>
        <dbReference type="ARBA" id="ARBA00004413"/>
    </source>
</evidence>
<evidence type="ECO:0000256" key="7">
    <source>
        <dbReference type="ARBA" id="ARBA00023018"/>
    </source>
</evidence>
<name>A0A2D0SMN0_ICTPU</name>
<dbReference type="CTD" id="160622"/>
<keyword evidence="14" id="KW-1185">Reference proteome</keyword>
<dbReference type="InterPro" id="IPR036034">
    <property type="entry name" value="PDZ_sf"/>
</dbReference>
<accession>A0A2D0SMN0</accession>
<keyword evidence="8" id="KW-0472">Membrane</keyword>
<evidence type="ECO:0000256" key="11">
    <source>
        <dbReference type="ARBA" id="ARBA00058705"/>
    </source>
</evidence>
<dbReference type="PROSITE" id="PS50106">
    <property type="entry name" value="PDZ"/>
    <property type="match status" value="1"/>
</dbReference>
<comment type="subcellular location">
    <subcellularLocation>
        <location evidence="1">Cell membrane</location>
        <topology evidence="1">Peripheral membrane protein</topology>
        <orientation evidence="1">Cytoplasmic side</orientation>
    </subcellularLocation>
    <subcellularLocation>
        <location evidence="2">Cytoplasm</location>
        <location evidence="2">Perinuclear region</location>
    </subcellularLocation>
    <subcellularLocation>
        <location evidence="10">Postsynaptic cell membrane</location>
    </subcellularLocation>
</comment>
<dbReference type="InterPro" id="IPR052122">
    <property type="entry name" value="Intracell_Traff_Signaling_Reg"/>
</dbReference>
<dbReference type="PANTHER" id="PTHR15963">
    <property type="entry name" value="GENERAL RECEPTOR FOR PHOSPHOINOSITIDES 1-ASSOCIATED SCAFFOLD PROTEIN-RELATED"/>
    <property type="match status" value="1"/>
</dbReference>
<proteinExistence type="predicted"/>
<dbReference type="InterPro" id="IPR001478">
    <property type="entry name" value="PDZ"/>
</dbReference>
<keyword evidence="6" id="KW-0597">Phosphoprotein</keyword>
<keyword evidence="5" id="KW-0963">Cytoplasm</keyword>
<evidence type="ECO:0000256" key="5">
    <source>
        <dbReference type="ARBA" id="ARBA00022490"/>
    </source>
</evidence>
<dbReference type="STRING" id="7998.ENSIPUP00000017060"/>
<feature type="compositionally biased region" description="Low complexity" evidence="12">
    <location>
        <begin position="313"/>
        <end position="332"/>
    </location>
</feature>
<evidence type="ECO:0000256" key="2">
    <source>
        <dbReference type="ARBA" id="ARBA00004556"/>
    </source>
</evidence>
<dbReference type="GeneID" id="108276402"/>
<dbReference type="PANTHER" id="PTHR15963:SF3">
    <property type="entry name" value="PROTEIN TAMALIN"/>
    <property type="match status" value="1"/>
</dbReference>
<feature type="region of interest" description="Disordered" evidence="12">
    <location>
        <begin position="1"/>
        <end position="36"/>
    </location>
</feature>
<feature type="domain" description="PDZ" evidence="13">
    <location>
        <begin position="80"/>
        <end position="169"/>
    </location>
</feature>
<dbReference type="GO" id="GO:0048471">
    <property type="term" value="C:perinuclear region of cytoplasm"/>
    <property type="evidence" value="ECO:0007669"/>
    <property type="project" value="UniProtKB-SubCell"/>
</dbReference>
<dbReference type="CDD" id="cd06713">
    <property type="entry name" value="PDZ_tamalin_CYTIP-like"/>
    <property type="match status" value="1"/>
</dbReference>
<comment type="function">
    <text evidence="11">Plays a role in intracellular trafficking and contributes to the macromolecular organization of group 1 metabotropic glutamate receptors (mGluRs) at synapses.</text>
</comment>
<dbReference type="OMA" id="YQTCIYQ"/>
<organism evidence="14 15">
    <name type="scientific">Ictalurus punctatus</name>
    <name type="common">Channel catfish</name>
    <name type="synonym">Silurus punctatus</name>
    <dbReference type="NCBI Taxonomy" id="7998"/>
    <lineage>
        <taxon>Eukaryota</taxon>
        <taxon>Metazoa</taxon>
        <taxon>Chordata</taxon>
        <taxon>Craniata</taxon>
        <taxon>Vertebrata</taxon>
        <taxon>Euteleostomi</taxon>
        <taxon>Actinopterygii</taxon>
        <taxon>Neopterygii</taxon>
        <taxon>Teleostei</taxon>
        <taxon>Ostariophysi</taxon>
        <taxon>Siluriformes</taxon>
        <taxon>Ictaluridae</taxon>
        <taxon>Ictalurus</taxon>
    </lineage>
</organism>
<dbReference type="SUPFAM" id="SSF50156">
    <property type="entry name" value="PDZ domain-like"/>
    <property type="match status" value="1"/>
</dbReference>
<evidence type="ECO:0000256" key="10">
    <source>
        <dbReference type="ARBA" id="ARBA00034100"/>
    </source>
</evidence>
<dbReference type="GO" id="GO:0045211">
    <property type="term" value="C:postsynaptic membrane"/>
    <property type="evidence" value="ECO:0007669"/>
    <property type="project" value="UniProtKB-SubCell"/>
</dbReference>
<reference evidence="14" key="1">
    <citation type="journal article" date="2016" name="Nat. Commun.">
        <title>The channel catfish genome sequence provides insights into the evolution of scale formation in teleosts.</title>
        <authorList>
            <person name="Liu Z."/>
            <person name="Liu S."/>
            <person name="Yao J."/>
            <person name="Bao L."/>
            <person name="Zhang J."/>
            <person name="Li Y."/>
            <person name="Jiang C."/>
            <person name="Sun L."/>
            <person name="Wang R."/>
            <person name="Zhang Y."/>
            <person name="Zhou T."/>
            <person name="Zeng Q."/>
            <person name="Fu Q."/>
            <person name="Gao S."/>
            <person name="Li N."/>
            <person name="Koren S."/>
            <person name="Jiang Y."/>
            <person name="Zimin A."/>
            <person name="Xu P."/>
            <person name="Phillippy A.M."/>
            <person name="Geng X."/>
            <person name="Song L."/>
            <person name="Sun F."/>
            <person name="Li C."/>
            <person name="Wang X."/>
            <person name="Chen A."/>
            <person name="Jin Y."/>
            <person name="Yuan Z."/>
            <person name="Yang Y."/>
            <person name="Tan S."/>
            <person name="Peatman E."/>
            <person name="Lu J."/>
            <person name="Qin Z."/>
            <person name="Dunham R."/>
            <person name="Li Z."/>
            <person name="Sonstegard T."/>
            <person name="Feng J."/>
            <person name="Danzmann R.G."/>
            <person name="Schroeder S."/>
            <person name="Scheffler B."/>
            <person name="Duke M.V."/>
            <person name="Ballard L."/>
            <person name="Kucuktas H."/>
            <person name="Kaltenboeck L."/>
            <person name="Liu H."/>
            <person name="Armbruster J."/>
            <person name="Xie Y."/>
            <person name="Kirby M.L."/>
            <person name="Tian Y."/>
            <person name="Flanagan M.E."/>
            <person name="Mu W."/>
            <person name="Waldbieser G.C."/>
        </authorList>
    </citation>
    <scope>NUCLEOTIDE SEQUENCE [LARGE SCALE GENOMIC DNA]</scope>
    <source>
        <strain evidence="14">SDA103</strain>
    </source>
</reference>
<evidence type="ECO:0000256" key="3">
    <source>
        <dbReference type="ARBA" id="ARBA00022475"/>
    </source>
</evidence>
<evidence type="ECO:0000256" key="12">
    <source>
        <dbReference type="SAM" id="MobiDB-lite"/>
    </source>
</evidence>
<dbReference type="RefSeq" id="XP_017343535.1">
    <property type="nucleotide sequence ID" value="XM_017488046.3"/>
</dbReference>
<evidence type="ECO:0000256" key="6">
    <source>
        <dbReference type="ARBA" id="ARBA00022553"/>
    </source>
</evidence>
<evidence type="ECO:0000256" key="8">
    <source>
        <dbReference type="ARBA" id="ARBA00023136"/>
    </source>
</evidence>
<protein>
    <submittedName>
        <fullName evidence="15">General receptor for phosphoinositides 1-associated scaffold protein</fullName>
    </submittedName>
</protein>
<dbReference type="AlphaFoldDB" id="A0A2D0SMN0"/>
<evidence type="ECO:0000256" key="4">
    <source>
        <dbReference type="ARBA" id="ARBA00022481"/>
    </source>
</evidence>
<feature type="region of interest" description="Disordered" evidence="12">
    <location>
        <begin position="270"/>
        <end position="291"/>
    </location>
</feature>
<feature type="region of interest" description="Disordered" evidence="12">
    <location>
        <begin position="313"/>
        <end position="358"/>
    </location>
</feature>